<dbReference type="Proteomes" id="UP000598271">
    <property type="component" value="Unassembled WGS sequence"/>
</dbReference>
<dbReference type="GO" id="GO:0010411">
    <property type="term" value="P:xyloglucan metabolic process"/>
    <property type="evidence" value="ECO:0007669"/>
    <property type="project" value="TreeGrafter"/>
</dbReference>
<dbReference type="InterPro" id="IPR031778">
    <property type="entry name" value="Sortilin_N"/>
</dbReference>
<dbReference type="InterPro" id="IPR015943">
    <property type="entry name" value="WD40/YVTN_repeat-like_dom_sf"/>
</dbReference>
<dbReference type="AlphaFoldDB" id="A0A8J3GAQ1"/>
<feature type="compositionally biased region" description="Basic and acidic residues" evidence="2">
    <location>
        <begin position="494"/>
        <end position="504"/>
    </location>
</feature>
<dbReference type="InterPro" id="IPR052025">
    <property type="entry name" value="Xyloglucanase_GH74"/>
</dbReference>
<keyword evidence="1" id="KW-0677">Repeat</keyword>
<dbReference type="InterPro" id="IPR036278">
    <property type="entry name" value="Sialidase_sf"/>
</dbReference>
<keyword evidence="5" id="KW-1185">Reference proteome</keyword>
<dbReference type="SUPFAM" id="SSF50939">
    <property type="entry name" value="Sialidases"/>
    <property type="match status" value="2"/>
</dbReference>
<feature type="domain" description="Sortilin N-terminal" evidence="3">
    <location>
        <begin position="36"/>
        <end position="158"/>
    </location>
</feature>
<dbReference type="PANTHER" id="PTHR43739:SF5">
    <property type="entry name" value="EXO-ALPHA-SIALIDASE"/>
    <property type="match status" value="1"/>
</dbReference>
<sequence length="1023" mass="113195">MEWRNIGPFRGGRSTAVTGVIGDPYTYYFGACGGGVWKSTNGGNDWFAVSDSTFKASSVGAIAVAPSNANVVYAGTGETDIRGNISYGDGMYKSTDAGKTWRHIGLEKGNAIANIQVHPTNPELVYVSAMGNIFGTNPERGVYRSKDGGDTWKLVLARNDSTGAVDVKMDPNNSNVLYAALWQAYRNHFSMSSGGTGSGLFKSVDGGDTWKEITKNPGMPKGILGKIGLSVSPVNSNRIYAMIENKEKGGLYRSEDAGATWKLINEDPDLKQRPWYYMNVAADPKNENGLIVLNVNAFKSIDGGKSFTEIDVHHGDTHDVWINPDNPENFIIGDDGGGEVTFNGGGNFTELDIPTAQFYHVHTDNQFPYNIYGAQQDNSTVRIASRSNGYTIGTDDWWPVAGGESGYVVEDPLNPDITYGGSYDGFLSVDNHKTGERRLINVYPEFYMGHGSDTREYRFQWTYPIMFSPHDPNTMYVTSQYVHKSTDRGQSWEKISPDLTRHDPATMGASGGPISKDNTGVETYATIFAFEESTLEKGVFYAASDDGLLHISKDSGKSWENITPKSSLLPEFALMSIVEVSPHDPATVYLAATRYKLNDFKPYLLKSTDYGKSWKLITDGIPADQFTRVIREDPNKKDFLYAGTEQGIWASFDGGDSWQSLQLNLPTTPIHDLVIQKREKDIVVATHGRSFWILDDISPLHQITKEIAQSDAHLFKPSHAYRMSGGSRKQEIPTAGQNPPNGAVIRCYMKEVPKEELRMHFLTAGGDTVSTYSSLKDKKGEPIKISKEFYTDETVTRPGTLPTQAGTNVFVWDMRYADATKVEGTNVMWSGSIIGAKAVPGTYQVHLYAGNKLIGKENFEILKDPRIKATDEDFKAQFELAQKINDKLSMTHEGINKIRSVRKQIGDYMKSVKDSTVTKQLKELSKPMLDELEKIENTLMQPKSKAGQDPLNFPIQLNDKLAGVKTVVMSGDSKPTKSSYEAYENIAQKIDTQLDKLSEILNRDIPTFNNAARQTEMKAIIVN</sequence>
<comment type="caution">
    <text evidence="4">The sequence shown here is derived from an EMBL/GenBank/DDBJ whole genome shotgun (WGS) entry which is preliminary data.</text>
</comment>
<evidence type="ECO:0000256" key="1">
    <source>
        <dbReference type="ARBA" id="ARBA00022737"/>
    </source>
</evidence>
<organism evidence="4 5">
    <name type="scientific">Persicitalea jodogahamensis</name>
    <dbReference type="NCBI Taxonomy" id="402147"/>
    <lineage>
        <taxon>Bacteria</taxon>
        <taxon>Pseudomonadati</taxon>
        <taxon>Bacteroidota</taxon>
        <taxon>Cytophagia</taxon>
        <taxon>Cytophagales</taxon>
        <taxon>Spirosomataceae</taxon>
        <taxon>Persicitalea</taxon>
    </lineage>
</organism>
<dbReference type="EMBL" id="BMXF01000004">
    <property type="protein sequence ID" value="GHB81496.1"/>
    <property type="molecule type" value="Genomic_DNA"/>
</dbReference>
<accession>A0A8J3GAQ1</accession>
<evidence type="ECO:0000313" key="5">
    <source>
        <dbReference type="Proteomes" id="UP000598271"/>
    </source>
</evidence>
<gene>
    <name evidence="4" type="ORF">GCM10007390_40480</name>
</gene>
<protein>
    <recommendedName>
        <fullName evidence="3">Sortilin N-terminal domain-containing protein</fullName>
    </recommendedName>
</protein>
<name>A0A8J3GAQ1_9BACT</name>
<proteinExistence type="predicted"/>
<reference evidence="4 5" key="1">
    <citation type="journal article" date="2014" name="Int. J. Syst. Evol. Microbiol.">
        <title>Complete genome sequence of Corynebacterium casei LMG S-19264T (=DSM 44701T), isolated from a smear-ripened cheese.</title>
        <authorList>
            <consortium name="US DOE Joint Genome Institute (JGI-PGF)"/>
            <person name="Walter F."/>
            <person name="Albersmeier A."/>
            <person name="Kalinowski J."/>
            <person name="Ruckert C."/>
        </authorList>
    </citation>
    <scope>NUCLEOTIDE SEQUENCE [LARGE SCALE GENOMIC DNA]</scope>
    <source>
        <strain evidence="4 5">KCTC 12866</strain>
    </source>
</reference>
<dbReference type="PANTHER" id="PTHR43739">
    <property type="entry name" value="XYLOGLUCANASE (EUROFUNG)"/>
    <property type="match status" value="1"/>
</dbReference>
<dbReference type="CDD" id="cd15482">
    <property type="entry name" value="Sialidase_non-viral"/>
    <property type="match status" value="2"/>
</dbReference>
<dbReference type="Pfam" id="PF15902">
    <property type="entry name" value="Sortilin-Vps10"/>
    <property type="match status" value="1"/>
</dbReference>
<dbReference type="Gene3D" id="2.130.10.10">
    <property type="entry name" value="YVTN repeat-like/Quinoprotein amine dehydrogenase"/>
    <property type="match status" value="3"/>
</dbReference>
<evidence type="ECO:0000259" key="3">
    <source>
        <dbReference type="Pfam" id="PF15902"/>
    </source>
</evidence>
<feature type="region of interest" description="Disordered" evidence="2">
    <location>
        <begin position="494"/>
        <end position="515"/>
    </location>
</feature>
<evidence type="ECO:0000313" key="4">
    <source>
        <dbReference type="EMBL" id="GHB81496.1"/>
    </source>
</evidence>
<evidence type="ECO:0000256" key="2">
    <source>
        <dbReference type="SAM" id="MobiDB-lite"/>
    </source>
</evidence>